<dbReference type="GO" id="GO:0008821">
    <property type="term" value="F:crossover junction DNA endonuclease activity"/>
    <property type="evidence" value="ECO:0007669"/>
    <property type="project" value="UniProtKB-EC"/>
</dbReference>
<dbReference type="InterPro" id="IPR004612">
    <property type="entry name" value="Resolv_RecU"/>
</dbReference>
<evidence type="ECO:0000256" key="5">
    <source>
        <dbReference type="ARBA" id="ARBA00022759"/>
    </source>
</evidence>
<keyword evidence="2 13" id="KW-0963">Cytoplasm</keyword>
<dbReference type="PATRIC" id="fig|1423763.3.peg.1741"/>
<name>A0A0R1UDG6_9LACO</name>
<organism evidence="15 16">
    <name type="scientific">Lactobacillus kalixensis DSM 16043</name>
    <dbReference type="NCBI Taxonomy" id="1423763"/>
    <lineage>
        <taxon>Bacteria</taxon>
        <taxon>Bacillati</taxon>
        <taxon>Bacillota</taxon>
        <taxon>Bacilli</taxon>
        <taxon>Lactobacillales</taxon>
        <taxon>Lactobacillaceae</taxon>
        <taxon>Lactobacillus</taxon>
    </lineage>
</organism>
<evidence type="ECO:0000256" key="10">
    <source>
        <dbReference type="ARBA" id="ARBA00023204"/>
    </source>
</evidence>
<comment type="caution">
    <text evidence="15">The sequence shown here is derived from an EMBL/GenBank/DDBJ whole genome shotgun (WGS) entry which is preliminary data.</text>
</comment>
<dbReference type="EC" id="3.1.21.10" evidence="13 14"/>
<dbReference type="CDD" id="cd22354">
    <property type="entry name" value="RecU-like"/>
    <property type="match status" value="1"/>
</dbReference>
<feature type="site" description="Transition state stabilizer" evidence="13">
    <location>
        <position position="121"/>
    </location>
</feature>
<keyword evidence="7 13" id="KW-0378">Hydrolase</keyword>
<accession>A0A0R1UDG6</accession>
<dbReference type="SUPFAM" id="SSF52980">
    <property type="entry name" value="Restriction endonuclease-like"/>
    <property type="match status" value="1"/>
</dbReference>
<evidence type="ECO:0000256" key="9">
    <source>
        <dbReference type="ARBA" id="ARBA00023172"/>
    </source>
</evidence>
<comment type="function">
    <text evidence="13">Endonuclease that resolves Holliday junction intermediates in genetic recombination. Cleaves mobile four-strand junctions by introducing symmetrical nicks in paired strands. Promotes annealing of linear ssDNA with homologous dsDNA. Required for DNA repair, homologous recombination and chromosome segregation.</text>
</comment>
<comment type="similarity">
    <text evidence="11 13">Belongs to the RecU family.</text>
</comment>
<dbReference type="GO" id="GO:0006281">
    <property type="term" value="P:DNA repair"/>
    <property type="evidence" value="ECO:0007669"/>
    <property type="project" value="UniProtKB-UniRule"/>
</dbReference>
<keyword evidence="5 13" id="KW-0255">Endonuclease</keyword>
<dbReference type="AlphaFoldDB" id="A0A0R1UDG6"/>
<keyword evidence="3 13" id="KW-0540">Nuclease</keyword>
<comment type="catalytic activity">
    <reaction evidence="13">
        <text>Endonucleolytic cleavage at a junction such as a reciprocal single-stranded crossover between two homologous DNA duplexes (Holliday junction).</text>
        <dbReference type="EC" id="3.1.21.10"/>
    </reaction>
</comment>
<keyword evidence="6 13" id="KW-0227">DNA damage</keyword>
<comment type="cofactor">
    <cofactor evidence="13">
        <name>Mg(2+)</name>
        <dbReference type="ChEBI" id="CHEBI:18420"/>
    </cofactor>
    <text evidence="13">Binds 1 Mg(2+) ion per subunit.</text>
</comment>
<dbReference type="GO" id="GO:0000287">
    <property type="term" value="F:magnesium ion binding"/>
    <property type="evidence" value="ECO:0007669"/>
    <property type="project" value="UniProtKB-UniRule"/>
</dbReference>
<evidence type="ECO:0000256" key="6">
    <source>
        <dbReference type="ARBA" id="ARBA00022763"/>
    </source>
</evidence>
<evidence type="ECO:0000256" key="8">
    <source>
        <dbReference type="ARBA" id="ARBA00022842"/>
    </source>
</evidence>
<comment type="subcellular location">
    <subcellularLocation>
        <location evidence="1 13">Cytoplasm</location>
    </subcellularLocation>
</comment>
<feature type="binding site" evidence="13">
    <location>
        <position position="106"/>
    </location>
    <ligand>
        <name>Mg(2+)</name>
        <dbReference type="ChEBI" id="CHEBI:18420"/>
    </ligand>
</feature>
<keyword evidence="9 13" id="KW-0233">DNA recombination</keyword>
<proteinExistence type="inferred from homology"/>
<keyword evidence="4 13" id="KW-0479">Metal-binding</keyword>
<evidence type="ECO:0000256" key="4">
    <source>
        <dbReference type="ARBA" id="ARBA00022723"/>
    </source>
</evidence>
<dbReference type="NCBIfam" id="NF002584">
    <property type="entry name" value="PRK02234.1-5"/>
    <property type="match status" value="1"/>
</dbReference>
<dbReference type="InterPro" id="IPR011335">
    <property type="entry name" value="Restrct_endonuc-II-like"/>
</dbReference>
<dbReference type="GO" id="GO:0006310">
    <property type="term" value="P:DNA recombination"/>
    <property type="evidence" value="ECO:0007669"/>
    <property type="project" value="UniProtKB-UniRule"/>
</dbReference>
<dbReference type="NCBIfam" id="TIGR00648">
    <property type="entry name" value="recU"/>
    <property type="match status" value="1"/>
</dbReference>
<dbReference type="InterPro" id="IPR011856">
    <property type="entry name" value="tRNA_endonuc-like_dom_sf"/>
</dbReference>
<keyword evidence="16" id="KW-1185">Reference proteome</keyword>
<evidence type="ECO:0000256" key="1">
    <source>
        <dbReference type="ARBA" id="ARBA00004496"/>
    </source>
</evidence>
<dbReference type="EMBL" id="AZFM01000006">
    <property type="protein sequence ID" value="KRL90868.1"/>
    <property type="molecule type" value="Genomic_DNA"/>
</dbReference>
<reference evidence="15 16" key="1">
    <citation type="journal article" date="2015" name="Genome Announc.">
        <title>Expanding the biotechnology potential of lactobacilli through comparative genomics of 213 strains and associated genera.</title>
        <authorList>
            <person name="Sun Z."/>
            <person name="Harris H.M."/>
            <person name="McCann A."/>
            <person name="Guo C."/>
            <person name="Argimon S."/>
            <person name="Zhang W."/>
            <person name="Yang X."/>
            <person name="Jeffery I.B."/>
            <person name="Cooney J.C."/>
            <person name="Kagawa T.F."/>
            <person name="Liu W."/>
            <person name="Song Y."/>
            <person name="Salvetti E."/>
            <person name="Wrobel A."/>
            <person name="Rasinkangas P."/>
            <person name="Parkhill J."/>
            <person name="Rea M.C."/>
            <person name="O'Sullivan O."/>
            <person name="Ritari J."/>
            <person name="Douillard F.P."/>
            <person name="Paul Ross R."/>
            <person name="Yang R."/>
            <person name="Briner A.E."/>
            <person name="Felis G.E."/>
            <person name="de Vos W.M."/>
            <person name="Barrangou R."/>
            <person name="Klaenhammer T.R."/>
            <person name="Caufield P.W."/>
            <person name="Cui Y."/>
            <person name="Zhang H."/>
            <person name="O'Toole P.W."/>
        </authorList>
    </citation>
    <scope>NUCLEOTIDE SEQUENCE [LARGE SCALE GENOMIC DNA]</scope>
    <source>
        <strain evidence="15 16">DSM 16043</strain>
    </source>
</reference>
<evidence type="ECO:0000256" key="2">
    <source>
        <dbReference type="ARBA" id="ARBA00022490"/>
    </source>
</evidence>
<evidence type="ECO:0000256" key="3">
    <source>
        <dbReference type="ARBA" id="ARBA00022722"/>
    </source>
</evidence>
<evidence type="ECO:0000256" key="11">
    <source>
        <dbReference type="ARBA" id="ARBA00023447"/>
    </source>
</evidence>
<feature type="binding site" evidence="13">
    <location>
        <position position="138"/>
    </location>
    <ligand>
        <name>Mg(2+)</name>
        <dbReference type="ChEBI" id="CHEBI:18420"/>
    </ligand>
</feature>
<dbReference type="Proteomes" id="UP000051036">
    <property type="component" value="Unassembled WGS sequence"/>
</dbReference>
<feature type="binding site" evidence="13">
    <location>
        <position position="104"/>
    </location>
    <ligand>
        <name>Mg(2+)</name>
        <dbReference type="ChEBI" id="CHEBI:18420"/>
    </ligand>
</feature>
<evidence type="ECO:0000256" key="12">
    <source>
        <dbReference type="ARBA" id="ARBA00029523"/>
    </source>
</evidence>
<protein>
    <recommendedName>
        <fullName evidence="12 13">Holliday junction resolvase RecU</fullName>
        <ecNumber evidence="13 14">3.1.21.10</ecNumber>
    </recommendedName>
    <alternativeName>
        <fullName evidence="13">Recombination protein U homolog</fullName>
    </alternativeName>
</protein>
<evidence type="ECO:0000256" key="13">
    <source>
        <dbReference type="HAMAP-Rule" id="MF_00130"/>
    </source>
</evidence>
<dbReference type="Gene3D" id="3.40.1350.10">
    <property type="match status" value="1"/>
</dbReference>
<evidence type="ECO:0000256" key="7">
    <source>
        <dbReference type="ARBA" id="ARBA00022801"/>
    </source>
</evidence>
<feature type="binding site" evidence="13">
    <location>
        <position position="119"/>
    </location>
    <ligand>
        <name>Mg(2+)</name>
        <dbReference type="ChEBI" id="CHEBI:18420"/>
    </ligand>
</feature>
<dbReference type="GO" id="GO:0007059">
    <property type="term" value="P:chromosome segregation"/>
    <property type="evidence" value="ECO:0007669"/>
    <property type="project" value="UniProtKB-UniRule"/>
</dbReference>
<dbReference type="STRING" id="1423763.FC46_GL001713"/>
<dbReference type="HAMAP" id="MF_00130">
    <property type="entry name" value="RecU"/>
    <property type="match status" value="1"/>
</dbReference>
<keyword evidence="8 13" id="KW-0460">Magnesium</keyword>
<dbReference type="GO" id="GO:0005737">
    <property type="term" value="C:cytoplasm"/>
    <property type="evidence" value="ECO:0007669"/>
    <property type="project" value="UniProtKB-SubCell"/>
</dbReference>
<dbReference type="Pfam" id="PF03838">
    <property type="entry name" value="RecU"/>
    <property type="match status" value="1"/>
</dbReference>
<evidence type="ECO:0000313" key="16">
    <source>
        <dbReference type="Proteomes" id="UP000051036"/>
    </source>
</evidence>
<gene>
    <name evidence="13" type="primary">recU</name>
    <name evidence="15" type="ORF">FC46_GL001713</name>
</gene>
<keyword evidence="10 13" id="KW-0234">DNA repair</keyword>
<dbReference type="GO" id="GO:0003676">
    <property type="term" value="F:nucleic acid binding"/>
    <property type="evidence" value="ECO:0007669"/>
    <property type="project" value="InterPro"/>
</dbReference>
<sequence>MFFIDIMLAGGGLMVKYPSGSLAAFRKTANKPKIRSVYQHKKSVSFSDRGMTLEQQINESNKYYLEEEIAVVHKKPTPIQIVKVDYPKRSKAVIREAYFRQASTTDYNGVYQGYYLDFEAKETRNKTNFPLKNFHEHQIFHLDACLKQQGICFTIIGFTSLKRYFVTPASFVIKSWKTKNKSSMTLQEIEEHSIEIKSSFRPTLPYLTAVDHFIADRNVENGK</sequence>
<evidence type="ECO:0000256" key="14">
    <source>
        <dbReference type="NCBIfam" id="TIGR00648"/>
    </source>
</evidence>
<evidence type="ECO:0000313" key="15">
    <source>
        <dbReference type="EMBL" id="KRL90868.1"/>
    </source>
</evidence>